<accession>A0A7K1STL3</accession>
<keyword evidence="2" id="KW-1185">Reference proteome</keyword>
<evidence type="ECO:0000313" key="1">
    <source>
        <dbReference type="EMBL" id="MVN20635.1"/>
    </source>
</evidence>
<sequence>MFNFTSLRHKIIKMIVNNPVPSRSTDILRPYLILSISLFFSRFKFVVLEELYYKGLIELHGDVALFIDAKKASDTKYLSLTASITTKGMAYYKLHIQKEAPVQNQEFRFKSYPQTSLKLVL</sequence>
<comment type="caution">
    <text evidence="1">The sequence shown here is derived from an EMBL/GenBank/DDBJ whole genome shotgun (WGS) entry which is preliminary data.</text>
</comment>
<proteinExistence type="predicted"/>
<dbReference type="EMBL" id="WPIK01000003">
    <property type="protein sequence ID" value="MVN20635.1"/>
    <property type="molecule type" value="Genomic_DNA"/>
</dbReference>
<dbReference type="AlphaFoldDB" id="A0A7K1STL3"/>
<reference evidence="1 2" key="1">
    <citation type="submission" date="2019-12" db="EMBL/GenBank/DDBJ databases">
        <title>Mucilaginibacter sp. HMF7410 genome sequencing and assembly.</title>
        <authorList>
            <person name="Kang H."/>
            <person name="Cha I."/>
            <person name="Kim H."/>
            <person name="Joh K."/>
        </authorList>
    </citation>
    <scope>NUCLEOTIDE SEQUENCE [LARGE SCALE GENOMIC DNA]</scope>
    <source>
        <strain evidence="1 2">HMF7410</strain>
    </source>
</reference>
<gene>
    <name evidence="1" type="ORF">GO621_03690</name>
</gene>
<name>A0A7K1STL3_9SPHI</name>
<dbReference type="Proteomes" id="UP000462014">
    <property type="component" value="Unassembled WGS sequence"/>
</dbReference>
<protein>
    <submittedName>
        <fullName evidence="1">Uncharacterized protein</fullName>
    </submittedName>
</protein>
<organism evidence="1 2">
    <name type="scientific">Mucilaginibacter arboris</name>
    <dbReference type="NCBI Taxonomy" id="2682090"/>
    <lineage>
        <taxon>Bacteria</taxon>
        <taxon>Pseudomonadati</taxon>
        <taxon>Bacteroidota</taxon>
        <taxon>Sphingobacteriia</taxon>
        <taxon>Sphingobacteriales</taxon>
        <taxon>Sphingobacteriaceae</taxon>
        <taxon>Mucilaginibacter</taxon>
    </lineage>
</organism>
<evidence type="ECO:0000313" key="2">
    <source>
        <dbReference type="Proteomes" id="UP000462014"/>
    </source>
</evidence>
<dbReference type="RefSeq" id="WP_157564309.1">
    <property type="nucleotide sequence ID" value="NZ_WPIK01000003.1"/>
</dbReference>